<gene>
    <name evidence="1" type="ORF">RSSSTS7063_02492</name>
</gene>
<evidence type="ECO:0008006" key="3">
    <source>
        <dbReference type="Google" id="ProtNLM"/>
    </source>
</evidence>
<proteinExistence type="predicted"/>
<evidence type="ECO:0000313" key="1">
    <source>
        <dbReference type="EMBL" id="VUX32758.1"/>
    </source>
</evidence>
<organism evidence="1 2">
    <name type="scientific">Blautia luti</name>
    <dbReference type="NCBI Taxonomy" id="89014"/>
    <lineage>
        <taxon>Bacteria</taxon>
        <taxon>Bacillati</taxon>
        <taxon>Bacillota</taxon>
        <taxon>Clostridia</taxon>
        <taxon>Lachnospirales</taxon>
        <taxon>Lachnospiraceae</taxon>
        <taxon>Blautia</taxon>
    </lineage>
</organism>
<sequence>MQLTPDCIRDVLLELETFHMGAYKADEFQNSISSHDREQVLYTLIKLFEGGYINAQYERSPTGQLITFRVYDMTFQGHEFLEKIRSETVWDQKLKPVFTTIGSMSLDVISNVANSVITSLVLKKLNL</sequence>
<dbReference type="EMBL" id="CABHNW010000022">
    <property type="protein sequence ID" value="VUX32758.1"/>
    <property type="molecule type" value="Genomic_DNA"/>
</dbReference>
<dbReference type="Pfam" id="PF10711">
    <property type="entry name" value="DUF2513"/>
    <property type="match status" value="1"/>
</dbReference>
<dbReference type="AlphaFoldDB" id="A0A564VK37"/>
<protein>
    <recommendedName>
        <fullName evidence="3">DUF2513 domain-containing protein</fullName>
    </recommendedName>
</protein>
<dbReference type="InterPro" id="IPR019650">
    <property type="entry name" value="DUF2513"/>
</dbReference>
<accession>A0A564VK37</accession>
<name>A0A564VK37_9FIRM</name>
<keyword evidence="2" id="KW-1185">Reference proteome</keyword>
<evidence type="ECO:0000313" key="2">
    <source>
        <dbReference type="Proteomes" id="UP000408482"/>
    </source>
</evidence>
<dbReference type="Proteomes" id="UP000408482">
    <property type="component" value="Unassembled WGS sequence"/>
</dbReference>
<dbReference type="RefSeq" id="WP_144092863.1">
    <property type="nucleotide sequence ID" value="NZ_CABHMX010000030.1"/>
</dbReference>
<reference evidence="1 2" key="1">
    <citation type="submission" date="2019-07" db="EMBL/GenBank/DDBJ databases">
        <authorList>
            <person name="Hibberd C M."/>
            <person name="Gehrig L. J."/>
            <person name="Chang H.-W."/>
            <person name="Venkatesh S."/>
        </authorList>
    </citation>
    <scope>NUCLEOTIDE SEQUENCE [LARGE SCALE GENOMIC DNA]</scope>
    <source>
        <strain evidence="1">Blautia_luti_SSTS_Bg7063</strain>
    </source>
</reference>